<dbReference type="GO" id="GO:0050906">
    <property type="term" value="P:detection of stimulus involved in sensory perception"/>
    <property type="evidence" value="ECO:0007669"/>
    <property type="project" value="UniProtKB-ARBA"/>
</dbReference>
<evidence type="ECO:0000256" key="1">
    <source>
        <dbReference type="ARBA" id="ARBA00004651"/>
    </source>
</evidence>
<keyword evidence="3" id="KW-1003">Cell membrane</keyword>
<dbReference type="GO" id="GO:0005886">
    <property type="term" value="C:plasma membrane"/>
    <property type="evidence" value="ECO:0007669"/>
    <property type="project" value="UniProtKB-SubCell"/>
</dbReference>
<evidence type="ECO:0000256" key="5">
    <source>
        <dbReference type="ARBA" id="ARBA00022989"/>
    </source>
</evidence>
<sequence length="627" mass="69538">MGSLRRLAVSLALLQLLAAGAESPPSAAGELADQLGCMVDFLRSKHRHRVEVIADGQLTGGQLSDLLRLLSGWRLFARLRRGGPAPALEAAGAADTTDQVVWLVPDSDSDSTRTAFASVLADSRRRWLLVSLSGRRRSQFLDGYAQRHTYMTVRNGTTRFYKASDFHRNRRVRGVCRGGQYRQRRPRAGLDLSRRAMDGVPLKILYTDIGIKYGSQNIQSIHRDGNITGGFTGSVILNLQEVLGFSYSLHEIKEWGNMSVWDQAVEMLHQGQGDMLAGRMLITSSRLRLVDYSFPLMSDVAGAAIDSRYTLTLTEFQVTQPLETPVWTALLVTQLLAVLVLCLIARCQQRIRSASGEPSDAAEPSFWALIVLGVSCQQGAAVRSDTANSYRVAIAALYWASLFIVACYSGNLLAEMTMARRVMPFDSLQEALEQGWQFTESGMSMAVREAIVKPLMGRDIDRLPMVSAGPLEGRNIQLGAAVFSQFNNNCTNLGRDEVCPVCLWPGSVTRVPMALIFRPHFPYLKLINYLLPRLVNQGIIDRELRRWTSFRASSMLCQAGGVAPLQMSALGLSNLRNVMAIVGFGILCSGIALLLEWLVRLISDWYESKKMEQGKARKQRKVKRAFK</sequence>
<dbReference type="OrthoDB" id="6340340at2759"/>
<evidence type="ECO:0000313" key="13">
    <source>
        <dbReference type="Proteomes" id="UP000440578"/>
    </source>
</evidence>
<feature type="transmembrane region" description="Helical" evidence="9">
    <location>
        <begin position="578"/>
        <end position="599"/>
    </location>
</feature>
<comment type="similarity">
    <text evidence="2">Belongs to the glutamate-gated ion channel (TC 1.A.10.1) family.</text>
</comment>
<evidence type="ECO:0000256" key="8">
    <source>
        <dbReference type="ARBA" id="ARBA00023180"/>
    </source>
</evidence>
<feature type="domain" description="Ionotropic glutamate receptor C-terminal" evidence="11">
    <location>
        <begin position="325"/>
        <end position="586"/>
    </location>
</feature>
<evidence type="ECO:0000256" key="10">
    <source>
        <dbReference type="SAM" id="SignalP"/>
    </source>
</evidence>
<keyword evidence="6 9" id="KW-0472">Membrane</keyword>
<evidence type="ECO:0000259" key="11">
    <source>
        <dbReference type="Pfam" id="PF00060"/>
    </source>
</evidence>
<evidence type="ECO:0000256" key="7">
    <source>
        <dbReference type="ARBA" id="ARBA00023170"/>
    </source>
</evidence>
<evidence type="ECO:0000256" key="2">
    <source>
        <dbReference type="ARBA" id="ARBA00008685"/>
    </source>
</evidence>
<proteinExistence type="inferred from homology"/>
<reference evidence="12 13" key="1">
    <citation type="submission" date="2019-07" db="EMBL/GenBank/DDBJ databases">
        <title>Draft genome assembly of a fouling barnacle, Amphibalanus amphitrite (Darwin, 1854): The first reference genome for Thecostraca.</title>
        <authorList>
            <person name="Kim W."/>
        </authorList>
    </citation>
    <scope>NUCLEOTIDE SEQUENCE [LARGE SCALE GENOMIC DNA]</scope>
    <source>
        <strain evidence="12">SNU_AA5</strain>
        <tissue evidence="12">Soma without cirri and trophi</tissue>
    </source>
</reference>
<feature type="transmembrane region" description="Helical" evidence="9">
    <location>
        <begin position="390"/>
        <end position="414"/>
    </location>
</feature>
<keyword evidence="13" id="KW-1185">Reference proteome</keyword>
<keyword evidence="7 12" id="KW-0675">Receptor</keyword>
<keyword evidence="5 9" id="KW-1133">Transmembrane helix</keyword>
<dbReference type="GO" id="GO:0015276">
    <property type="term" value="F:ligand-gated monoatomic ion channel activity"/>
    <property type="evidence" value="ECO:0007669"/>
    <property type="project" value="InterPro"/>
</dbReference>
<gene>
    <name evidence="12" type="primary">GLRK_10</name>
    <name evidence="12" type="ORF">FJT64_016687</name>
</gene>
<evidence type="ECO:0000256" key="9">
    <source>
        <dbReference type="SAM" id="Phobius"/>
    </source>
</evidence>
<keyword evidence="8" id="KW-0325">Glycoprotein</keyword>
<protein>
    <submittedName>
        <fullName evidence="12">Glutamate receptor</fullName>
    </submittedName>
</protein>
<dbReference type="InterPro" id="IPR052192">
    <property type="entry name" value="Insect_Ionotropic_Sensory_Rcpt"/>
</dbReference>
<dbReference type="PANTHER" id="PTHR42643">
    <property type="entry name" value="IONOTROPIC RECEPTOR 20A-RELATED"/>
    <property type="match status" value="1"/>
</dbReference>
<keyword evidence="10" id="KW-0732">Signal</keyword>
<dbReference type="Proteomes" id="UP000440578">
    <property type="component" value="Unassembled WGS sequence"/>
</dbReference>
<evidence type="ECO:0000256" key="4">
    <source>
        <dbReference type="ARBA" id="ARBA00022692"/>
    </source>
</evidence>
<feature type="signal peptide" evidence="10">
    <location>
        <begin position="1"/>
        <end position="28"/>
    </location>
</feature>
<feature type="chain" id="PRO_5025665990" evidence="10">
    <location>
        <begin position="29"/>
        <end position="627"/>
    </location>
</feature>
<comment type="subcellular location">
    <subcellularLocation>
        <location evidence="1">Cell membrane</location>
        <topology evidence="1">Multi-pass membrane protein</topology>
    </subcellularLocation>
</comment>
<dbReference type="Gene3D" id="3.40.190.10">
    <property type="entry name" value="Periplasmic binding protein-like II"/>
    <property type="match status" value="1"/>
</dbReference>
<dbReference type="Gene3D" id="1.10.287.70">
    <property type="match status" value="1"/>
</dbReference>
<dbReference type="Pfam" id="PF00060">
    <property type="entry name" value="Lig_chan"/>
    <property type="match status" value="1"/>
</dbReference>
<comment type="caution">
    <text evidence="12">The sequence shown here is derived from an EMBL/GenBank/DDBJ whole genome shotgun (WGS) entry which is preliminary data.</text>
</comment>
<dbReference type="InterPro" id="IPR001320">
    <property type="entry name" value="Iontro_rcpt_C"/>
</dbReference>
<feature type="transmembrane region" description="Helical" evidence="9">
    <location>
        <begin position="326"/>
        <end position="345"/>
    </location>
</feature>
<name>A0A6A4WYH9_AMPAM</name>
<dbReference type="AlphaFoldDB" id="A0A6A4WYH9"/>
<evidence type="ECO:0000256" key="3">
    <source>
        <dbReference type="ARBA" id="ARBA00022475"/>
    </source>
</evidence>
<evidence type="ECO:0000256" key="6">
    <source>
        <dbReference type="ARBA" id="ARBA00023136"/>
    </source>
</evidence>
<dbReference type="SUPFAM" id="SSF53850">
    <property type="entry name" value="Periplasmic binding protein-like II"/>
    <property type="match status" value="1"/>
</dbReference>
<dbReference type="PANTHER" id="PTHR42643:SF38">
    <property type="entry name" value="IONOTROPIC RECEPTOR 100A"/>
    <property type="match status" value="1"/>
</dbReference>
<keyword evidence="4 9" id="KW-0812">Transmembrane</keyword>
<organism evidence="12 13">
    <name type="scientific">Amphibalanus amphitrite</name>
    <name type="common">Striped barnacle</name>
    <name type="synonym">Balanus amphitrite</name>
    <dbReference type="NCBI Taxonomy" id="1232801"/>
    <lineage>
        <taxon>Eukaryota</taxon>
        <taxon>Metazoa</taxon>
        <taxon>Ecdysozoa</taxon>
        <taxon>Arthropoda</taxon>
        <taxon>Crustacea</taxon>
        <taxon>Multicrustacea</taxon>
        <taxon>Cirripedia</taxon>
        <taxon>Thoracica</taxon>
        <taxon>Thoracicalcarea</taxon>
        <taxon>Balanomorpha</taxon>
        <taxon>Balanoidea</taxon>
        <taxon>Balanidae</taxon>
        <taxon>Amphibalaninae</taxon>
        <taxon>Amphibalanus</taxon>
    </lineage>
</organism>
<accession>A0A6A4WYH9</accession>
<evidence type="ECO:0000313" key="12">
    <source>
        <dbReference type="EMBL" id="KAF0312576.1"/>
    </source>
</evidence>
<dbReference type="EMBL" id="VIIS01000158">
    <property type="protein sequence ID" value="KAF0312576.1"/>
    <property type="molecule type" value="Genomic_DNA"/>
</dbReference>